<keyword evidence="2" id="KW-1185">Reference proteome</keyword>
<sequence length="64" mass="6500">MEWQVPCADEVNESAECLIAVARDTVEVWAPGGGAIKLTGAEVDRFGAALLAAGAVAARSARSA</sequence>
<gene>
    <name evidence="1" type="ORF">J2S66_004819</name>
</gene>
<organism evidence="1 2">
    <name type="scientific">Saccharothrix longispora</name>
    <dbReference type="NCBI Taxonomy" id="33920"/>
    <lineage>
        <taxon>Bacteria</taxon>
        <taxon>Bacillati</taxon>
        <taxon>Actinomycetota</taxon>
        <taxon>Actinomycetes</taxon>
        <taxon>Pseudonocardiales</taxon>
        <taxon>Pseudonocardiaceae</taxon>
        <taxon>Saccharothrix</taxon>
    </lineage>
</organism>
<proteinExistence type="predicted"/>
<reference evidence="1 2" key="1">
    <citation type="submission" date="2023-07" db="EMBL/GenBank/DDBJ databases">
        <title>Sequencing the genomes of 1000 actinobacteria strains.</title>
        <authorList>
            <person name="Klenk H.-P."/>
        </authorList>
    </citation>
    <scope>NUCLEOTIDE SEQUENCE [LARGE SCALE GENOMIC DNA]</scope>
    <source>
        <strain evidence="1 2">DSM 43749</strain>
    </source>
</reference>
<dbReference type="RefSeq" id="WP_310309519.1">
    <property type="nucleotide sequence ID" value="NZ_BAAAXB010000001.1"/>
</dbReference>
<dbReference type="EMBL" id="JAVDSG010000001">
    <property type="protein sequence ID" value="MDR6596435.1"/>
    <property type="molecule type" value="Genomic_DNA"/>
</dbReference>
<comment type="caution">
    <text evidence="1">The sequence shown here is derived from an EMBL/GenBank/DDBJ whole genome shotgun (WGS) entry which is preliminary data.</text>
</comment>
<evidence type="ECO:0008006" key="3">
    <source>
        <dbReference type="Google" id="ProtNLM"/>
    </source>
</evidence>
<dbReference type="Proteomes" id="UP001268819">
    <property type="component" value="Unassembled WGS sequence"/>
</dbReference>
<accession>A0ABU1Q0M6</accession>
<evidence type="ECO:0000313" key="1">
    <source>
        <dbReference type="EMBL" id="MDR6596435.1"/>
    </source>
</evidence>
<evidence type="ECO:0000313" key="2">
    <source>
        <dbReference type="Proteomes" id="UP001268819"/>
    </source>
</evidence>
<protein>
    <recommendedName>
        <fullName evidence="3">DUF397 domain-containing protein</fullName>
    </recommendedName>
</protein>
<name>A0ABU1Q0M6_9PSEU</name>